<evidence type="ECO:0000256" key="1">
    <source>
        <dbReference type="ARBA" id="ARBA00004370"/>
    </source>
</evidence>
<organism evidence="7 8">
    <name type="scientific">Lentisphaera profundi</name>
    <dbReference type="NCBI Taxonomy" id="1658616"/>
    <lineage>
        <taxon>Bacteria</taxon>
        <taxon>Pseudomonadati</taxon>
        <taxon>Lentisphaerota</taxon>
        <taxon>Lentisphaeria</taxon>
        <taxon>Lentisphaerales</taxon>
        <taxon>Lentisphaeraceae</taxon>
        <taxon>Lentisphaera</taxon>
    </lineage>
</organism>
<keyword evidence="8" id="KW-1185">Reference proteome</keyword>
<reference evidence="7 8" key="1">
    <citation type="submission" date="2023-02" db="EMBL/GenBank/DDBJ databases">
        <title>Genome sequence of Lentisphaera profundi SAORIC-696.</title>
        <authorList>
            <person name="Kim e."/>
            <person name="Cho J.-C."/>
            <person name="Choi A."/>
            <person name="Kang I."/>
        </authorList>
    </citation>
    <scope>NUCLEOTIDE SEQUENCE [LARGE SCALE GENOMIC DNA]</scope>
    <source>
        <strain evidence="7 8">SAORIC-696</strain>
    </source>
</reference>
<evidence type="ECO:0000256" key="2">
    <source>
        <dbReference type="ARBA" id="ARBA00022729"/>
    </source>
</evidence>
<keyword evidence="3" id="KW-0472">Membrane</keyword>
<feature type="repeat" description="TPR" evidence="4">
    <location>
        <begin position="189"/>
        <end position="222"/>
    </location>
</feature>
<evidence type="ECO:0000259" key="6">
    <source>
        <dbReference type="Pfam" id="PF00263"/>
    </source>
</evidence>
<dbReference type="PROSITE" id="PS50005">
    <property type="entry name" value="TPR"/>
    <property type="match status" value="1"/>
</dbReference>
<protein>
    <recommendedName>
        <fullName evidence="6">Type II/III secretion system secretin-like domain-containing protein</fullName>
    </recommendedName>
</protein>
<gene>
    <name evidence="7" type="ORF">PQO03_09875</name>
</gene>
<comment type="similarity">
    <text evidence="5">Belongs to the bacterial secretin family.</text>
</comment>
<dbReference type="PRINTS" id="PR00811">
    <property type="entry name" value="BCTERIALGSPD"/>
</dbReference>
<evidence type="ECO:0000313" key="7">
    <source>
        <dbReference type="EMBL" id="WDE96021.1"/>
    </source>
</evidence>
<dbReference type="InterPro" id="IPR011990">
    <property type="entry name" value="TPR-like_helical_dom_sf"/>
</dbReference>
<name>A0ABY7VPE1_9BACT</name>
<keyword evidence="2" id="KW-0732">Signal</keyword>
<dbReference type="SUPFAM" id="SSF48452">
    <property type="entry name" value="TPR-like"/>
    <property type="match status" value="1"/>
</dbReference>
<dbReference type="PANTHER" id="PTHR30332">
    <property type="entry name" value="PROBABLE GENERAL SECRETION PATHWAY PROTEIN D"/>
    <property type="match status" value="1"/>
</dbReference>
<dbReference type="InterPro" id="IPR050810">
    <property type="entry name" value="Bact_Secretion_Sys_Channel"/>
</dbReference>
<evidence type="ECO:0000256" key="5">
    <source>
        <dbReference type="RuleBase" id="RU004003"/>
    </source>
</evidence>
<sequence>MKFGKAFIYQVLCIGSLHSQNADLVAENILAGETDQITSSTIKSNEIVRKQQLFLESKIFISELRKKLNAGFVEDLNNGIKKAKNDLSSLASSSAAVQVLKDELKAIELDFLIYRIDNILAVVDKAKNSAQIQKGKDLLDLAVDLDPDNEKKYLSLKAGLEEQYKDIEYTESVNEEAIQEEVKGVNQEIKLYYAKAEILKNIGDYIKALEVLDKILTLDPYNLDASHLKFQIAKIVKVKGAQRQKALSQELASENSWKWVDPIVKSGNKANLLVSQVQRNDDNFGEIYRKLEIEIPVVNYDGEPLADVIEKLIEISKQQDIEGKGVNIVFLRENITTAQPSSIESDEFGEADDAFADSGFEEESFDDEPALVEAAPQATKTYPVRLNVEKIPMGKLLELIVQSQGLNMKIEEHMVVIAEPNVQLDLMETKFFNVPAGMLEIIPTRDNLNLVEETAGVTRDNSSGQDWTAYFRNMGVTFPAGAKLSYVASVNRLVVTNTVNNNHLIQDIINNLNTGSAQVNVEAKVVDITWNAMQELGFLWRWTGPETPNHTLTGDRIFAQGNGGTSVGERFDNNIRGINEVKTGQEGPVQLAADLIFGNQELQMMIRALDQSDTNEILMAPNVLTKSGETAIIRVVTSTQFVEEWEEGEFSNSQEIIPSTPVFGEEKDIGFVLSVTPEVDPNNTVITMEVNPEFVEFIGYDTDLNTSTVIQLPGLGDYNVEFIYSMPIFEVRSIETRVKLWDGQTFTLGGLIRENVWTVDDSIPYISDIPFIGRLFQSKGEASEKRSLLMFITARLITESGLPLRINQVPGLPDFKRI</sequence>
<dbReference type="InterPro" id="IPR004846">
    <property type="entry name" value="T2SS/T3SS_dom"/>
</dbReference>
<dbReference type="Pfam" id="PF00263">
    <property type="entry name" value="Secretin"/>
    <property type="match status" value="1"/>
</dbReference>
<proteinExistence type="inferred from homology"/>
<keyword evidence="4" id="KW-0802">TPR repeat</keyword>
<feature type="domain" description="Type II/III secretion system secretin-like" evidence="6">
    <location>
        <begin position="608"/>
        <end position="797"/>
    </location>
</feature>
<evidence type="ECO:0000313" key="8">
    <source>
        <dbReference type="Proteomes" id="UP001214250"/>
    </source>
</evidence>
<dbReference type="RefSeq" id="WP_274149978.1">
    <property type="nucleotide sequence ID" value="NZ_CP117811.1"/>
</dbReference>
<comment type="subcellular location">
    <subcellularLocation>
        <location evidence="1">Membrane</location>
    </subcellularLocation>
</comment>
<evidence type="ECO:0000256" key="3">
    <source>
        <dbReference type="ARBA" id="ARBA00023136"/>
    </source>
</evidence>
<dbReference type="EMBL" id="CP117811">
    <property type="protein sequence ID" value="WDE96021.1"/>
    <property type="molecule type" value="Genomic_DNA"/>
</dbReference>
<dbReference type="Gene3D" id="1.25.40.10">
    <property type="entry name" value="Tetratricopeptide repeat domain"/>
    <property type="match status" value="1"/>
</dbReference>
<dbReference type="PANTHER" id="PTHR30332:SF24">
    <property type="entry name" value="SECRETIN GSPD-RELATED"/>
    <property type="match status" value="1"/>
</dbReference>
<dbReference type="InterPro" id="IPR001775">
    <property type="entry name" value="GspD/PilQ"/>
</dbReference>
<dbReference type="Proteomes" id="UP001214250">
    <property type="component" value="Chromosome 1"/>
</dbReference>
<accession>A0ABY7VPE1</accession>
<evidence type="ECO:0000256" key="4">
    <source>
        <dbReference type="PROSITE-ProRule" id="PRU00339"/>
    </source>
</evidence>
<dbReference type="InterPro" id="IPR019734">
    <property type="entry name" value="TPR_rpt"/>
</dbReference>